<feature type="compositionally biased region" description="Basic and acidic residues" evidence="2">
    <location>
        <begin position="1077"/>
        <end position="1086"/>
    </location>
</feature>
<feature type="compositionally biased region" description="Acidic residues" evidence="2">
    <location>
        <begin position="1008"/>
        <end position="1037"/>
    </location>
</feature>
<evidence type="ECO:0000313" key="4">
    <source>
        <dbReference type="Proteomes" id="UP001107558"/>
    </source>
</evidence>
<feature type="coiled-coil region" evidence="1">
    <location>
        <begin position="830"/>
        <end position="857"/>
    </location>
</feature>
<dbReference type="Proteomes" id="UP001107558">
    <property type="component" value="Chromosome 1"/>
</dbReference>
<accession>A0A9J6CPV6</accession>
<feature type="compositionally biased region" description="Basic residues" evidence="2">
    <location>
        <begin position="391"/>
        <end position="400"/>
    </location>
</feature>
<evidence type="ECO:0000256" key="2">
    <source>
        <dbReference type="SAM" id="MobiDB-lite"/>
    </source>
</evidence>
<sequence>MDSFETLETIPTLQHFAAVQITRPVAASTLRSSSTTHESPINQTANTTKIAKLVFTSHTPKPVKLKAKTPIKNNQQQTQENSSIKLLLPSQLQVIPNEINDKKRDQSNVVVVRRREDIELEHNKATTTTVRREKEKKTLDLNLQAQSPTINKSKMDEATRCEARKFMKKQREKRKMEVKKEEVDKTFIIKQRLEELRLNTKNAITKKPKKSPLKISPPKDSNYYSLNNNKMKEIKVLKLKPMTAIKPVEKDNKTDEVNKTIEIVNESIEMNELEPLQPLNHIQLKKPSLTANAATINKENKKPILDDFKLKVPDVKLSKSFNQSVIINASIQPTIPFWMQNTNVQPYPYNFIWAVRKKLEAFTTKYENEKLSKQQKQEQPRFEFETPQIKRDRRQNKGRKLPQVNQSDDEESETNAKSMEHEMHSEEANTISEISSIKSDVAKSASISFKSLSEDPFVGKKRESVNSAFDHTSFDKKFESIGDISPNTSEKRNNFLSSTKHAEMIFKHPEAPLAPQPLANLNDLDNNNKLSEEKEEEFRKMLLAFNKSLSHVVEVNHLLSNALVSKSSSVASSSTTKKEYSSSFEKNVESSNISEMIENLVNNQKQTMPAKSDTTSSIQTIIEDSNTVEDPPIVYQEQVQEQTSSTTKVTTTTTRTEIIHQNQLPKEEHEATLNESKLINMFKFSESETSFIEVNESVLNTSAIDHINKSTSEIKSWERSLIERTRGQIAWLELQKINFKKHGNKEKVSAVKKQQRAILLRLEKERMKLKESRKGEKVDDEDLVEKAVTKLESSVVNFTGNDSETRENIERVLQQREQHITHRRRKIEHLLNWQRRLDEEERKLKLMERDLLNANKIKLTKSPNKKSNDNDILNTSFEMVKSINKSLMMLENVEISHDNETVDVVGHKMNKLWHRLTGVAEEKFLPQEIYQLTKRDLAQFYEEAKETVLESDLKIFLETSQQVQQPRKPESSQSESDNEQVPPQQEEEDQQKIKDSPNDTMDSIANIETEEEYAGSYEPELEQEVTEEQSAETENDEELHQLLANQMKVFVEQKSSTPRALTDETFQVQRKSQQQEQQHETNKNDDNETEEGSLEKEIVEEQSPINTEPIDSIDLSAVDEDGTIIPERNSMQVTDMDEEDNGQMIEDISFPNLEISLNDESRGHDLSTITECTEYEQMSSEPISSEIITHASSTPTTSERLNSEIEQRLLSLNDSLEQVDQAFKKIPMMSVQSSATYSTDQDFIDSKMIEEFEKTEISSKSES</sequence>
<feature type="compositionally biased region" description="Basic and acidic residues" evidence="2">
    <location>
        <begin position="418"/>
        <end position="427"/>
    </location>
</feature>
<feature type="compositionally biased region" description="Low complexity" evidence="2">
    <location>
        <begin position="1067"/>
        <end position="1076"/>
    </location>
</feature>
<dbReference type="OrthoDB" id="306254at2759"/>
<gene>
    <name evidence="3" type="ORF">PVAND_013589</name>
</gene>
<dbReference type="EMBL" id="JADBJN010000001">
    <property type="protein sequence ID" value="KAG5684354.1"/>
    <property type="molecule type" value="Genomic_DNA"/>
</dbReference>
<feature type="region of interest" description="Disordered" evidence="2">
    <location>
        <begin position="960"/>
        <end position="1134"/>
    </location>
</feature>
<reference evidence="3" key="1">
    <citation type="submission" date="2021-03" db="EMBL/GenBank/DDBJ databases">
        <title>Chromosome level genome of the anhydrobiotic midge Polypedilum vanderplanki.</title>
        <authorList>
            <person name="Yoshida Y."/>
            <person name="Kikawada T."/>
            <person name="Gusev O."/>
        </authorList>
    </citation>
    <scope>NUCLEOTIDE SEQUENCE</scope>
    <source>
        <strain evidence="3">NIAS01</strain>
        <tissue evidence="3">Whole body or cell culture</tissue>
    </source>
</reference>
<feature type="region of interest" description="Disordered" evidence="2">
    <location>
        <begin position="369"/>
        <end position="428"/>
    </location>
</feature>
<keyword evidence="4" id="KW-1185">Reference proteome</keyword>
<dbReference type="AlphaFoldDB" id="A0A9J6CPV6"/>
<feature type="compositionally biased region" description="Basic and acidic residues" evidence="2">
    <location>
        <begin position="369"/>
        <end position="390"/>
    </location>
</feature>
<evidence type="ECO:0000256" key="1">
    <source>
        <dbReference type="SAM" id="Coils"/>
    </source>
</evidence>
<protein>
    <submittedName>
        <fullName evidence="3">Uncharacterized protein</fullName>
    </submittedName>
</protein>
<keyword evidence="1" id="KW-0175">Coiled coil</keyword>
<organism evidence="3 4">
    <name type="scientific">Polypedilum vanderplanki</name>
    <name type="common">Sleeping chironomid midge</name>
    <dbReference type="NCBI Taxonomy" id="319348"/>
    <lineage>
        <taxon>Eukaryota</taxon>
        <taxon>Metazoa</taxon>
        <taxon>Ecdysozoa</taxon>
        <taxon>Arthropoda</taxon>
        <taxon>Hexapoda</taxon>
        <taxon>Insecta</taxon>
        <taxon>Pterygota</taxon>
        <taxon>Neoptera</taxon>
        <taxon>Endopterygota</taxon>
        <taxon>Diptera</taxon>
        <taxon>Nematocera</taxon>
        <taxon>Chironomoidea</taxon>
        <taxon>Chironomidae</taxon>
        <taxon>Chironominae</taxon>
        <taxon>Polypedilum</taxon>
        <taxon>Polypedilum</taxon>
    </lineage>
</organism>
<feature type="compositionally biased region" description="Polar residues" evidence="2">
    <location>
        <begin position="960"/>
        <end position="975"/>
    </location>
</feature>
<comment type="caution">
    <text evidence="3">The sequence shown here is derived from an EMBL/GenBank/DDBJ whole genome shotgun (WGS) entry which is preliminary data.</text>
</comment>
<proteinExistence type="predicted"/>
<evidence type="ECO:0000313" key="3">
    <source>
        <dbReference type="EMBL" id="KAG5684354.1"/>
    </source>
</evidence>
<name>A0A9J6CPV6_POLVA</name>